<keyword evidence="3" id="KW-1185">Reference proteome</keyword>
<keyword evidence="2" id="KW-0413">Isomerase</keyword>
<dbReference type="InterPro" id="IPR001347">
    <property type="entry name" value="SIS_dom"/>
</dbReference>
<dbReference type="EMBL" id="AP024202">
    <property type="protein sequence ID" value="BCN92681.1"/>
    <property type="molecule type" value="Genomic_DNA"/>
</dbReference>
<proteinExistence type="predicted"/>
<gene>
    <name evidence="2" type="primary">gmhA</name>
    <name evidence="2" type="ORF">THMIRHAM_04660</name>
</gene>
<dbReference type="RefSeq" id="WP_237262794.1">
    <property type="nucleotide sequence ID" value="NZ_AP024202.1"/>
</dbReference>
<dbReference type="PROSITE" id="PS51464">
    <property type="entry name" value="SIS"/>
    <property type="match status" value="1"/>
</dbReference>
<dbReference type="InterPro" id="IPR050099">
    <property type="entry name" value="SIS_GmhA/DiaA_subfam"/>
</dbReference>
<accession>A0ABM7MBE6</accession>
<dbReference type="PANTHER" id="PTHR30390:SF6">
    <property type="entry name" value="DNAA INITIATOR-ASSOCIATING PROTEIN DIAA"/>
    <property type="match status" value="1"/>
</dbReference>
<evidence type="ECO:0000259" key="1">
    <source>
        <dbReference type="PROSITE" id="PS51464"/>
    </source>
</evidence>
<dbReference type="GO" id="GO:0016853">
    <property type="term" value="F:isomerase activity"/>
    <property type="evidence" value="ECO:0007669"/>
    <property type="project" value="UniProtKB-KW"/>
</dbReference>
<protein>
    <submittedName>
        <fullName evidence="2">Phosphoheptose isomerase</fullName>
    </submittedName>
</protein>
<organism evidence="2 3">
    <name type="scientific">Thiomicrorhabdus immobilis</name>
    <dbReference type="NCBI Taxonomy" id="2791037"/>
    <lineage>
        <taxon>Bacteria</taxon>
        <taxon>Pseudomonadati</taxon>
        <taxon>Pseudomonadota</taxon>
        <taxon>Gammaproteobacteria</taxon>
        <taxon>Thiotrichales</taxon>
        <taxon>Piscirickettsiaceae</taxon>
        <taxon>Thiomicrorhabdus</taxon>
    </lineage>
</organism>
<sequence length="190" mass="20406">MSEMNIDFEHALAENQKAILSVIKQAGLVTEVVEKIQASVDAGGKVIWLGNGGSAADAQHMAAELMVRYVKNRQPIASIALTTDSSILTAHTNDYDFDSVFSRQIEGLARPGDVVIAMSTSGNSHNVVKAIQVAKTCGCVTVALTGKKDSAMSEQADYCLQVDSVETARIQEAHSFFNHLICEGLDTLYD</sequence>
<feature type="domain" description="SIS" evidence="1">
    <location>
        <begin position="36"/>
        <end position="190"/>
    </location>
</feature>
<name>A0ABM7MBE6_9GAMM</name>
<evidence type="ECO:0000313" key="2">
    <source>
        <dbReference type="EMBL" id="BCN92681.1"/>
    </source>
</evidence>
<dbReference type="Proteomes" id="UP001054820">
    <property type="component" value="Chromosome"/>
</dbReference>
<dbReference type="PANTHER" id="PTHR30390">
    <property type="entry name" value="SEDOHEPTULOSE 7-PHOSPHATE ISOMERASE / DNAA INITIATOR-ASSOCIATING FACTOR FOR REPLICATION INITIATION"/>
    <property type="match status" value="1"/>
</dbReference>
<reference evidence="2" key="1">
    <citation type="journal article" date="2022" name="Arch. Microbiol.">
        <title>Thiomicrorhabdus immobilis sp. nov., a mesophilic sulfur-oxidizing bacterium isolated from sediment of a brackish lake in northern Japan.</title>
        <authorList>
            <person name="Kojima H."/>
            <person name="Mochizuki J."/>
            <person name="Kanda M."/>
            <person name="Watanabe T."/>
            <person name="Fukui M."/>
        </authorList>
    </citation>
    <scope>NUCLEOTIDE SEQUENCE</scope>
    <source>
        <strain evidence="2">Am19</strain>
    </source>
</reference>
<dbReference type="InterPro" id="IPR035461">
    <property type="entry name" value="GmhA/DiaA"/>
</dbReference>
<dbReference type="Gene3D" id="3.40.50.10490">
    <property type="entry name" value="Glucose-6-phosphate isomerase like protein, domain 1"/>
    <property type="match status" value="1"/>
</dbReference>
<evidence type="ECO:0000313" key="3">
    <source>
        <dbReference type="Proteomes" id="UP001054820"/>
    </source>
</evidence>
<dbReference type="Pfam" id="PF13580">
    <property type="entry name" value="SIS_2"/>
    <property type="match status" value="1"/>
</dbReference>
<dbReference type="InterPro" id="IPR046348">
    <property type="entry name" value="SIS_dom_sf"/>
</dbReference>
<dbReference type="SUPFAM" id="SSF53697">
    <property type="entry name" value="SIS domain"/>
    <property type="match status" value="1"/>
</dbReference>
<dbReference type="CDD" id="cd05006">
    <property type="entry name" value="SIS_GmhA"/>
    <property type="match status" value="1"/>
</dbReference>